<dbReference type="RefSeq" id="WP_143089369.1">
    <property type="nucleotide sequence ID" value="NZ_FONL01000001.1"/>
</dbReference>
<protein>
    <submittedName>
        <fullName evidence="2">Uncharacterized protein</fullName>
    </submittedName>
</protein>
<accession>A0A1I1XAM2</accession>
<sequence>MRKSFRFVVMAVCFALTLSSATDAVNAAPKTARAGQRSVADWYQSEKGEVWPPVAGRYERKNANGITNAYIDVTILPNQWPVITLHACDYEGTDDEKDREALSQAPAVRMGGWIASKAFTDYPSGKKRSKSDVMPVEIGLGARFVAGAETNGIYGGNGIRGLLDNVQVNLMHAGVTSEKDGLVLDYFGHNGLRLPDVRGKYVLKKDSMPGADEFAACALVGALPINETDTDFTDNTLQIVPEAVTGSMMPRYQYIIGNYGFAVKVFRNGTLLRTFVLPKDLNAVYRFDKNGDDIMIYNIDGSKG</sequence>
<evidence type="ECO:0000313" key="2">
    <source>
        <dbReference type="EMBL" id="SFE04466.1"/>
    </source>
</evidence>
<dbReference type="STRING" id="1123323.SAMN05216245_101145"/>
<name>A0A1I1XAM2_9FIRM</name>
<feature type="chain" id="PRO_5038771881" evidence="1">
    <location>
        <begin position="25"/>
        <end position="304"/>
    </location>
</feature>
<dbReference type="AlphaFoldDB" id="A0A1I1XAM2"/>
<keyword evidence="3" id="KW-1185">Reference proteome</keyword>
<proteinExistence type="predicted"/>
<evidence type="ECO:0000313" key="3">
    <source>
        <dbReference type="Proteomes" id="UP000198896"/>
    </source>
</evidence>
<feature type="signal peptide" evidence="1">
    <location>
        <begin position="1"/>
        <end position="24"/>
    </location>
</feature>
<reference evidence="2 3" key="1">
    <citation type="submission" date="2016-10" db="EMBL/GenBank/DDBJ databases">
        <authorList>
            <person name="de Groot N.N."/>
        </authorList>
    </citation>
    <scope>NUCLEOTIDE SEQUENCE [LARGE SCALE GENOMIC DNA]</scope>
    <source>
        <strain evidence="2 3">DSM 9236</strain>
    </source>
</reference>
<organism evidence="2 3">
    <name type="scientific">Succiniclasticum ruminis DSM 9236</name>
    <dbReference type="NCBI Taxonomy" id="1123323"/>
    <lineage>
        <taxon>Bacteria</taxon>
        <taxon>Bacillati</taxon>
        <taxon>Bacillota</taxon>
        <taxon>Negativicutes</taxon>
        <taxon>Acidaminococcales</taxon>
        <taxon>Acidaminococcaceae</taxon>
        <taxon>Succiniclasticum</taxon>
    </lineage>
</organism>
<dbReference type="Proteomes" id="UP000198896">
    <property type="component" value="Unassembled WGS sequence"/>
</dbReference>
<gene>
    <name evidence="2" type="ORF">SAMN05216245_101145</name>
</gene>
<dbReference type="EMBL" id="FONL01000001">
    <property type="protein sequence ID" value="SFE04466.1"/>
    <property type="molecule type" value="Genomic_DNA"/>
</dbReference>
<keyword evidence="1" id="KW-0732">Signal</keyword>
<evidence type="ECO:0000256" key="1">
    <source>
        <dbReference type="SAM" id="SignalP"/>
    </source>
</evidence>